<evidence type="ECO:0000256" key="1">
    <source>
        <dbReference type="SAM" id="Phobius"/>
    </source>
</evidence>
<keyword evidence="1" id="KW-1133">Transmembrane helix</keyword>
<dbReference type="Pfam" id="PF20358">
    <property type="entry name" value="DUF6653"/>
    <property type="match status" value="1"/>
</dbReference>
<dbReference type="AlphaFoldDB" id="A0A1H8VEY3"/>
<feature type="transmembrane region" description="Helical" evidence="1">
    <location>
        <begin position="165"/>
        <end position="188"/>
    </location>
</feature>
<dbReference type="EMBL" id="FODV01000016">
    <property type="protein sequence ID" value="SEP14036.1"/>
    <property type="molecule type" value="Genomic_DNA"/>
</dbReference>
<keyword evidence="3" id="KW-1185">Reference proteome</keyword>
<name>A0A1H8VEY3_9EURY</name>
<keyword evidence="1" id="KW-0472">Membrane</keyword>
<dbReference type="InterPro" id="IPR046595">
    <property type="entry name" value="DUF6653"/>
</dbReference>
<evidence type="ECO:0000313" key="3">
    <source>
        <dbReference type="Proteomes" id="UP000199126"/>
    </source>
</evidence>
<protein>
    <submittedName>
        <fullName evidence="2">Uncharacterized protein</fullName>
    </submittedName>
</protein>
<organism evidence="2 3">
    <name type="scientific">Halogranum amylolyticum</name>
    <dbReference type="NCBI Taxonomy" id="660520"/>
    <lineage>
        <taxon>Archaea</taxon>
        <taxon>Methanobacteriati</taxon>
        <taxon>Methanobacteriota</taxon>
        <taxon>Stenosarchaea group</taxon>
        <taxon>Halobacteria</taxon>
        <taxon>Halobacteriales</taxon>
        <taxon>Haloferacaceae</taxon>
    </lineage>
</organism>
<sequence length="196" mass="21915">MCRPRLRTAVADTSALVILAVPRADADYDAETTPDPLQYILTSCDVPLPPEVVADVLGEDFWARHTNPWSGYTRLLMGPILLLGLYRRDWRMVGLTLLYVVINPILFPEPESKDAWVSRSVLGGQLWLEEAHEVFEPNLPGVLNTLNAVAYCYGLYGAYKRNPRATALGGGIVLTCKLVYLAILVRYYNEHPPVED</sequence>
<dbReference type="Proteomes" id="UP000199126">
    <property type="component" value="Unassembled WGS sequence"/>
</dbReference>
<accession>A0A1H8VEY3</accession>
<proteinExistence type="predicted"/>
<evidence type="ECO:0000313" key="2">
    <source>
        <dbReference type="EMBL" id="SEP14036.1"/>
    </source>
</evidence>
<gene>
    <name evidence="2" type="ORF">SAMN04487948_11644</name>
</gene>
<reference evidence="3" key="1">
    <citation type="submission" date="2016-10" db="EMBL/GenBank/DDBJ databases">
        <authorList>
            <person name="Varghese N."/>
            <person name="Submissions S."/>
        </authorList>
    </citation>
    <scope>NUCLEOTIDE SEQUENCE [LARGE SCALE GENOMIC DNA]</scope>
    <source>
        <strain evidence="3">CGMCC 1.10121</strain>
    </source>
</reference>
<keyword evidence="1" id="KW-0812">Transmembrane</keyword>
<dbReference type="RefSeq" id="WP_089827123.1">
    <property type="nucleotide sequence ID" value="NZ_FODV01000016.1"/>
</dbReference>